<evidence type="ECO:0000259" key="4">
    <source>
        <dbReference type="Pfam" id="PF12969"/>
    </source>
</evidence>
<proteinExistence type="predicted"/>
<evidence type="ECO:0000256" key="3">
    <source>
        <dbReference type="PROSITE-ProRule" id="PRU00339"/>
    </source>
</evidence>
<dbReference type="SMART" id="SM00028">
    <property type="entry name" value="TPR"/>
    <property type="match status" value="5"/>
</dbReference>
<dbReference type="Pfam" id="PF13181">
    <property type="entry name" value="TPR_8"/>
    <property type="match status" value="1"/>
</dbReference>
<dbReference type="PANTHER" id="PTHR44858:SF1">
    <property type="entry name" value="UDP-N-ACETYLGLUCOSAMINE--PEPTIDE N-ACETYLGLUCOSAMINYLTRANSFERASE SPINDLY-RELATED"/>
    <property type="match status" value="1"/>
</dbReference>
<evidence type="ECO:0000313" key="5">
    <source>
        <dbReference type="EMBL" id="MBB5685867.1"/>
    </source>
</evidence>
<comment type="caution">
    <text evidence="5">The sequence shown here is derived from an EMBL/GenBank/DDBJ whole genome shotgun (WGS) entry which is preliminary data.</text>
</comment>
<name>A0A7W9AHN2_9SPHN</name>
<dbReference type="SUPFAM" id="SSF54001">
    <property type="entry name" value="Cysteine proteinases"/>
    <property type="match status" value="1"/>
</dbReference>
<dbReference type="PANTHER" id="PTHR44858">
    <property type="entry name" value="TETRATRICOPEPTIDE REPEAT PROTEIN 6"/>
    <property type="match status" value="1"/>
</dbReference>
<dbReference type="InterPro" id="IPR050498">
    <property type="entry name" value="Ycf3"/>
</dbReference>
<dbReference type="InterPro" id="IPR011990">
    <property type="entry name" value="TPR-like_helical_dom_sf"/>
</dbReference>
<reference evidence="5 6" key="1">
    <citation type="submission" date="2020-08" db="EMBL/GenBank/DDBJ databases">
        <title>Genomic Encyclopedia of Type Strains, Phase IV (KMG-IV): sequencing the most valuable type-strain genomes for metagenomic binning, comparative biology and taxonomic classification.</title>
        <authorList>
            <person name="Goeker M."/>
        </authorList>
    </citation>
    <scope>NUCLEOTIDE SEQUENCE [LARGE SCALE GENOMIC DNA]</scope>
    <source>
        <strain evidence="5 6">DSM 25079</strain>
    </source>
</reference>
<evidence type="ECO:0000256" key="2">
    <source>
        <dbReference type="ARBA" id="ARBA00022803"/>
    </source>
</evidence>
<dbReference type="Pfam" id="PF12969">
    <property type="entry name" value="DUF3857"/>
    <property type="match status" value="1"/>
</dbReference>
<feature type="repeat" description="TPR" evidence="3">
    <location>
        <begin position="795"/>
        <end position="828"/>
    </location>
</feature>
<dbReference type="Proteomes" id="UP000549617">
    <property type="component" value="Unassembled WGS sequence"/>
</dbReference>
<evidence type="ECO:0000256" key="1">
    <source>
        <dbReference type="ARBA" id="ARBA00022737"/>
    </source>
</evidence>
<dbReference type="Gene3D" id="1.25.40.10">
    <property type="entry name" value="Tetratricopeptide repeat domain"/>
    <property type="match status" value="2"/>
</dbReference>
<accession>A0A7W9AHN2</accession>
<keyword evidence="6" id="KW-1185">Reference proteome</keyword>
<dbReference type="InterPro" id="IPR019734">
    <property type="entry name" value="TPR_rpt"/>
</dbReference>
<keyword evidence="5" id="KW-0645">Protease</keyword>
<gene>
    <name evidence="5" type="ORF">FHS49_001883</name>
</gene>
<feature type="domain" description="DUF3857" evidence="4">
    <location>
        <begin position="5"/>
        <end position="166"/>
    </location>
</feature>
<keyword evidence="1" id="KW-0677">Repeat</keyword>
<sequence>MDNGQVWSYFDTATRAASTEIMGSIGTIQLPWQPAHGQLIVHGAEIIRGADHIDLLGNGKPFSILRREQQMDRRILDGMLTATMPVEGLRVGDIVHLTFSVTLKDPTLGGNMQTAAALMFDPFRTQFARTRFLWPEETHIAWKAHAEGLAPKPVITGGFSELSFTMPLAKQREIPGDAPLRFQHLPIIEASSFRNWAEVAAVMAPLYETDGLIQPDGTIAKEVARIMAAESDPLKRAALALQLVQEKIRYQLMGMDAGNYVPQTPVQTWDLRYGDCKAKTLLLLAMLKLMDIDAEPVLANITLGGLVPDRLPSAAAFDHVLVRATIGSDTLWLDGTGSGSRLGDIHDTPNFGYVLPVRAQGADLIRIVPRADARAMVTARIAFDASAGINLPTPFRMIATVRGATTGMLRAMSAQGSKEDLEQGLSKIVTGFIPDATIGMQQLKFDDAGGTATVEATGLAYLDWKKDSDRLKSALDTVTPGIAFAPDRARPAWREIPVSVGSTSTSDIQTEIRLPGQAAGFAIEGDQALQGVFAGVSVDRKAHLANGIVMTDIRVRSMPAEIAASAIPEERKRIAAVQGRQLSIVAPADYPPLWDEVAQAKRANRLAPIIAIFTKRIADKPENSSHYTDRAWFFDRVFERKQAIADLTRALDIDPTVATYLQRSGIYFDLGENAKAMADAKTAYAIDPASTEAISRLATIQAEQGDRAGAIALLQERIDIGGKSEVGLLLAKAQIEADGGNTEAALATIDAAIVQMPGNAVLLNGRCWLKGTRKMALDTALKDCTKAIELSDEPTQPLDSRAMVYYRLERYEDALADLEAALQIDPNLSSSLFLRGIIRKHLGQAGLSQSDMLAARTTYPRVDRDYEKYGIAF</sequence>
<dbReference type="GO" id="GO:0006508">
    <property type="term" value="P:proteolysis"/>
    <property type="evidence" value="ECO:0007669"/>
    <property type="project" value="UniProtKB-KW"/>
</dbReference>
<dbReference type="Gene3D" id="2.60.40.3140">
    <property type="match status" value="1"/>
</dbReference>
<protein>
    <submittedName>
        <fullName evidence="5">Tetratricopeptide (TPR) repeat protein/transglutaminase-like putative cysteine protease</fullName>
    </submittedName>
</protein>
<dbReference type="InterPro" id="IPR038765">
    <property type="entry name" value="Papain-like_cys_pep_sf"/>
</dbReference>
<organism evidence="5 6">
    <name type="scientific">Sphingobium boeckii</name>
    <dbReference type="NCBI Taxonomy" id="1082345"/>
    <lineage>
        <taxon>Bacteria</taxon>
        <taxon>Pseudomonadati</taxon>
        <taxon>Pseudomonadota</taxon>
        <taxon>Alphaproteobacteria</taxon>
        <taxon>Sphingomonadales</taxon>
        <taxon>Sphingomonadaceae</taxon>
        <taxon>Sphingobium</taxon>
    </lineage>
</organism>
<dbReference type="PROSITE" id="PS50005">
    <property type="entry name" value="TPR"/>
    <property type="match status" value="1"/>
</dbReference>
<evidence type="ECO:0000313" key="6">
    <source>
        <dbReference type="Proteomes" id="UP000549617"/>
    </source>
</evidence>
<dbReference type="Gene3D" id="3.10.620.30">
    <property type="match status" value="1"/>
</dbReference>
<dbReference type="Pfam" id="PF07719">
    <property type="entry name" value="TPR_2"/>
    <property type="match status" value="1"/>
</dbReference>
<dbReference type="SUPFAM" id="SSF48452">
    <property type="entry name" value="TPR-like"/>
    <property type="match status" value="1"/>
</dbReference>
<keyword evidence="5" id="KW-0378">Hydrolase</keyword>
<dbReference type="GO" id="GO:0008233">
    <property type="term" value="F:peptidase activity"/>
    <property type="evidence" value="ECO:0007669"/>
    <property type="project" value="UniProtKB-KW"/>
</dbReference>
<dbReference type="InterPro" id="IPR013105">
    <property type="entry name" value="TPR_2"/>
</dbReference>
<dbReference type="InterPro" id="IPR024618">
    <property type="entry name" value="DUF3857"/>
</dbReference>
<dbReference type="EMBL" id="JACIJC010000003">
    <property type="protein sequence ID" value="MBB5685867.1"/>
    <property type="molecule type" value="Genomic_DNA"/>
</dbReference>
<dbReference type="AlphaFoldDB" id="A0A7W9AHN2"/>
<keyword evidence="2 3" id="KW-0802">TPR repeat</keyword>
<dbReference type="RefSeq" id="WP_246350540.1">
    <property type="nucleotide sequence ID" value="NZ_JACIJC010000003.1"/>
</dbReference>